<dbReference type="AlphaFoldDB" id="K1WFP7"/>
<comment type="caution">
    <text evidence="2">The sequence shown here is derived from an EMBL/GenBank/DDBJ whole genome shotgun (WGS) entry which is preliminary data.</text>
</comment>
<feature type="compositionally biased region" description="Basic and acidic residues" evidence="1">
    <location>
        <begin position="56"/>
        <end position="70"/>
    </location>
</feature>
<sequence>MDAEIVDAEEHRAARANHDCAGHPTGEQPRDALILRNADQSSREGQHRRTPPRALVLEHDARLDDVEGRGERRRRAAGKGAAERGLDRIRGAKEVGFQPLVERELDARERDLARNRDAEAPVEAPYSLCAQRRERRRVRGRAVQPRLGALLHDLGRHADQTRDLRVSWEPWAYRRAVNGTYKFSPTRSKHMHHAPPLDPPPQCLLQRLTRHRGKSPGNHQTPGIHRGTGSVS</sequence>
<organism evidence="2 3">
    <name type="scientific">Trichosporon asahii var. asahii (strain CBS 8904)</name>
    <name type="common">Yeast</name>
    <dbReference type="NCBI Taxonomy" id="1220162"/>
    <lineage>
        <taxon>Eukaryota</taxon>
        <taxon>Fungi</taxon>
        <taxon>Dikarya</taxon>
        <taxon>Basidiomycota</taxon>
        <taxon>Agaricomycotina</taxon>
        <taxon>Tremellomycetes</taxon>
        <taxon>Trichosporonales</taxon>
        <taxon>Trichosporonaceae</taxon>
        <taxon>Trichosporon</taxon>
    </lineage>
</organism>
<dbReference type="Proteomes" id="UP000006757">
    <property type="component" value="Unassembled WGS sequence"/>
</dbReference>
<feature type="region of interest" description="Disordered" evidence="1">
    <location>
        <begin position="184"/>
        <end position="232"/>
    </location>
</feature>
<feature type="region of interest" description="Disordered" evidence="1">
    <location>
        <begin position="1"/>
        <end position="85"/>
    </location>
</feature>
<keyword evidence="3" id="KW-1185">Reference proteome</keyword>
<evidence type="ECO:0000313" key="2">
    <source>
        <dbReference type="EMBL" id="EKD00394.1"/>
    </source>
</evidence>
<accession>K1WFP7</accession>
<dbReference type="EMBL" id="AMBO01000342">
    <property type="protein sequence ID" value="EKD00394.1"/>
    <property type="molecule type" value="Genomic_DNA"/>
</dbReference>
<protein>
    <submittedName>
        <fullName evidence="2">Uncharacterized protein</fullName>
    </submittedName>
</protein>
<proteinExistence type="predicted"/>
<evidence type="ECO:0000313" key="3">
    <source>
        <dbReference type="Proteomes" id="UP000006757"/>
    </source>
</evidence>
<gene>
    <name evidence="2" type="ORF">A1Q2_05305</name>
</gene>
<dbReference type="HOGENOM" id="CLU_1195606_0_0_1"/>
<dbReference type="InParanoid" id="K1WFP7"/>
<name>K1WFP7_TRIAC</name>
<evidence type="ECO:0000256" key="1">
    <source>
        <dbReference type="SAM" id="MobiDB-lite"/>
    </source>
</evidence>
<feature type="compositionally biased region" description="Basic and acidic residues" evidence="1">
    <location>
        <begin position="8"/>
        <end position="21"/>
    </location>
</feature>
<reference evidence="2 3" key="1">
    <citation type="journal article" date="2012" name="Eukaryot. Cell">
        <title>Genome sequence of the Trichosporon asahii environmental strain CBS 8904.</title>
        <authorList>
            <person name="Yang R.Y."/>
            <person name="Li H.T."/>
            <person name="Zhu H."/>
            <person name="Zhou G.P."/>
            <person name="Wang M."/>
            <person name="Wang L."/>
        </authorList>
    </citation>
    <scope>NUCLEOTIDE SEQUENCE [LARGE SCALE GENOMIC DNA]</scope>
    <source>
        <strain evidence="2 3">CBS 8904</strain>
    </source>
</reference>